<dbReference type="InterPro" id="IPR045555">
    <property type="entry name" value="VMAP-M0"/>
</dbReference>
<evidence type="ECO:0000259" key="1">
    <source>
        <dbReference type="Pfam" id="PF19916"/>
    </source>
</evidence>
<dbReference type="Pfam" id="PF20028">
    <property type="entry name" value="VMAP-C"/>
    <property type="match status" value="1"/>
</dbReference>
<dbReference type="EMBL" id="CP108264">
    <property type="protein sequence ID" value="WTU77049.1"/>
    <property type="molecule type" value="Genomic_DNA"/>
</dbReference>
<gene>
    <name evidence="3" type="ORF">OG327_29000</name>
</gene>
<name>A0AAU2JZW2_9ACTN</name>
<feature type="domain" description="vWA-MoxR associated protein C-terminal" evidence="2">
    <location>
        <begin position="482"/>
        <end position="703"/>
    </location>
</feature>
<reference evidence="3" key="1">
    <citation type="submission" date="2022-10" db="EMBL/GenBank/DDBJ databases">
        <title>The complete genomes of actinobacterial strains from the NBC collection.</title>
        <authorList>
            <person name="Joergensen T.S."/>
            <person name="Alvarez Arevalo M."/>
            <person name="Sterndorff E.B."/>
            <person name="Faurdal D."/>
            <person name="Vuksanovic O."/>
            <person name="Mourched A.-S."/>
            <person name="Charusanti P."/>
            <person name="Shaw S."/>
            <person name="Blin K."/>
            <person name="Weber T."/>
        </authorList>
    </citation>
    <scope>NUCLEOTIDE SEQUENCE</scope>
    <source>
        <strain evidence="3">NBC_00049</strain>
    </source>
</reference>
<accession>A0AAU2JZW2</accession>
<evidence type="ECO:0000313" key="3">
    <source>
        <dbReference type="EMBL" id="WTU77049.1"/>
    </source>
</evidence>
<dbReference type="InterPro" id="IPR009003">
    <property type="entry name" value="Peptidase_S1_PA"/>
</dbReference>
<proteinExistence type="predicted"/>
<protein>
    <submittedName>
        <fullName evidence="3">Trypsin-like peptidase domain-containing protein</fullName>
    </submittedName>
</protein>
<dbReference type="Pfam" id="PF19916">
    <property type="entry name" value="VMAP-M0"/>
    <property type="match status" value="1"/>
</dbReference>
<dbReference type="SUPFAM" id="SSF50494">
    <property type="entry name" value="Trypsin-like serine proteases"/>
    <property type="match status" value="1"/>
</dbReference>
<evidence type="ECO:0000259" key="2">
    <source>
        <dbReference type="Pfam" id="PF20028"/>
    </source>
</evidence>
<sequence>MGWFRRESGSAPADPRFAVVSVLRSDGSVTAGAGVLLTSSHLLTCAHVVNDALGRGMFESRAPGEAVIPVTVHTPSRSYRYQARVAYWVPPRRRDGNPQVRAREDHEWLGDLAVLVVERLVDRAAPPPPWAPMAVGRRLRAWHGSGLSSSFADVHVTSFDGAIGYVDGDPTGMAVGPAYSGGPLWSAEEAAVVGIVAAHIMPPADPGTGAPRAFSSQHINRRSWCIPWQRVREELLAAGAYELFERPAADPEDPALPLLTELLEIALPSRGALADSGSTVAERCGYAYPRDGSAPDHEEFAELLVAEPRALAALSEVLRHKEPEMTLRLLSVGRLSGVPVLLSPREHRRLRALLDGLPEQTAARLPQAVREALPLAAAFPGWGTVGELLSHLERLSGDSRTDAAGTRVPALLRVIEYAAVLCPRATRAQLRLWSDAVADRLGIPHSALAERRSDAQDWARAQEERSAPMRVLVQVNGLAGPDRYRLRLWCDEGSGPRQVSTDGNAVYSGAAAARELLRALEALCRADPGEHRPLVEALVDRAGLNLPIDEWETAGPDGLVPAVLGAEYQLVVNCPELLRRNERFLPDWRRRWRQLDTGTSLLITDAAVGPREVYGTLMDRSDAVRVAVAVPAGLRDEIVQVCLAVGVPVVVWDRAEESESGAVTQMSAVTTRELPEGVRSYRAKTVHRPRDYPGRPVLAWADADRTVPQLYLAEPQEGA</sequence>
<organism evidence="3">
    <name type="scientific">Streptomyces sp. NBC_00049</name>
    <dbReference type="NCBI Taxonomy" id="2903617"/>
    <lineage>
        <taxon>Bacteria</taxon>
        <taxon>Bacillati</taxon>
        <taxon>Actinomycetota</taxon>
        <taxon>Actinomycetes</taxon>
        <taxon>Kitasatosporales</taxon>
        <taxon>Streptomycetaceae</taxon>
        <taxon>Streptomyces</taxon>
    </lineage>
</organism>
<dbReference type="InterPro" id="IPR045450">
    <property type="entry name" value="VMAP_C"/>
</dbReference>
<feature type="domain" description="vWA-MoxR associated protein middle region 0" evidence="1">
    <location>
        <begin position="342"/>
        <end position="451"/>
    </location>
</feature>
<dbReference type="AlphaFoldDB" id="A0AAU2JZW2"/>
<dbReference type="Pfam" id="PF13365">
    <property type="entry name" value="Trypsin_2"/>
    <property type="match status" value="1"/>
</dbReference>